<dbReference type="EMBL" id="BPVZ01000045">
    <property type="protein sequence ID" value="GKV16446.1"/>
    <property type="molecule type" value="Genomic_DNA"/>
</dbReference>
<sequence length="37" mass="3721">MNLGDPGLVVVAEWLAFVVAMDPSVETVVPGGLVAAP</sequence>
<proteinExistence type="predicted"/>
<evidence type="ECO:0000313" key="2">
    <source>
        <dbReference type="Proteomes" id="UP001054252"/>
    </source>
</evidence>
<dbReference type="Proteomes" id="UP001054252">
    <property type="component" value="Unassembled WGS sequence"/>
</dbReference>
<gene>
    <name evidence="1" type="ORF">SLEP1_g27086</name>
</gene>
<reference evidence="1 2" key="1">
    <citation type="journal article" date="2021" name="Commun. Biol.">
        <title>The genome of Shorea leprosula (Dipterocarpaceae) highlights the ecological relevance of drought in aseasonal tropical rainforests.</title>
        <authorList>
            <person name="Ng K.K.S."/>
            <person name="Kobayashi M.J."/>
            <person name="Fawcett J.A."/>
            <person name="Hatakeyama M."/>
            <person name="Paape T."/>
            <person name="Ng C.H."/>
            <person name="Ang C.C."/>
            <person name="Tnah L.H."/>
            <person name="Lee C.T."/>
            <person name="Nishiyama T."/>
            <person name="Sese J."/>
            <person name="O'Brien M.J."/>
            <person name="Copetti D."/>
            <person name="Mohd Noor M.I."/>
            <person name="Ong R.C."/>
            <person name="Putra M."/>
            <person name="Sireger I.Z."/>
            <person name="Indrioko S."/>
            <person name="Kosugi Y."/>
            <person name="Izuno A."/>
            <person name="Isagi Y."/>
            <person name="Lee S.L."/>
            <person name="Shimizu K.K."/>
        </authorList>
    </citation>
    <scope>NUCLEOTIDE SEQUENCE [LARGE SCALE GENOMIC DNA]</scope>
    <source>
        <strain evidence="1">214</strain>
    </source>
</reference>
<protein>
    <submittedName>
        <fullName evidence="1">Uncharacterized protein</fullName>
    </submittedName>
</protein>
<comment type="caution">
    <text evidence="1">The sequence shown here is derived from an EMBL/GenBank/DDBJ whole genome shotgun (WGS) entry which is preliminary data.</text>
</comment>
<keyword evidence="2" id="KW-1185">Reference proteome</keyword>
<name>A0AAV5JUT9_9ROSI</name>
<organism evidence="1 2">
    <name type="scientific">Rubroshorea leprosula</name>
    <dbReference type="NCBI Taxonomy" id="152421"/>
    <lineage>
        <taxon>Eukaryota</taxon>
        <taxon>Viridiplantae</taxon>
        <taxon>Streptophyta</taxon>
        <taxon>Embryophyta</taxon>
        <taxon>Tracheophyta</taxon>
        <taxon>Spermatophyta</taxon>
        <taxon>Magnoliopsida</taxon>
        <taxon>eudicotyledons</taxon>
        <taxon>Gunneridae</taxon>
        <taxon>Pentapetalae</taxon>
        <taxon>rosids</taxon>
        <taxon>malvids</taxon>
        <taxon>Malvales</taxon>
        <taxon>Dipterocarpaceae</taxon>
        <taxon>Rubroshorea</taxon>
    </lineage>
</organism>
<accession>A0AAV5JUT9</accession>
<dbReference type="AlphaFoldDB" id="A0AAV5JUT9"/>
<evidence type="ECO:0000313" key="1">
    <source>
        <dbReference type="EMBL" id="GKV16446.1"/>
    </source>
</evidence>